<reference evidence="1" key="1">
    <citation type="submission" date="2022-11" db="EMBL/GenBank/DDBJ databases">
        <title>Genome Resource of Sclerotinia nivalis Strain SnTB1, a Plant Pathogen Isolated from American Ginseng.</title>
        <authorList>
            <person name="Fan S."/>
        </authorList>
    </citation>
    <scope>NUCLEOTIDE SEQUENCE</scope>
    <source>
        <strain evidence="1">SnTB1</strain>
    </source>
</reference>
<keyword evidence="2" id="KW-1185">Reference proteome</keyword>
<organism evidence="1 2">
    <name type="scientific">Sclerotinia nivalis</name>
    <dbReference type="NCBI Taxonomy" id="352851"/>
    <lineage>
        <taxon>Eukaryota</taxon>
        <taxon>Fungi</taxon>
        <taxon>Dikarya</taxon>
        <taxon>Ascomycota</taxon>
        <taxon>Pezizomycotina</taxon>
        <taxon>Leotiomycetes</taxon>
        <taxon>Helotiales</taxon>
        <taxon>Sclerotiniaceae</taxon>
        <taxon>Sclerotinia</taxon>
    </lineage>
</organism>
<proteinExistence type="predicted"/>
<accession>A0A9X0DLI4</accession>
<protein>
    <submittedName>
        <fullName evidence="1">Uncharacterized protein</fullName>
    </submittedName>
</protein>
<name>A0A9X0DLI4_9HELO</name>
<dbReference type="Proteomes" id="UP001152300">
    <property type="component" value="Unassembled WGS sequence"/>
</dbReference>
<dbReference type="EMBL" id="JAPEIS010000005">
    <property type="protein sequence ID" value="KAJ8066675.1"/>
    <property type="molecule type" value="Genomic_DNA"/>
</dbReference>
<evidence type="ECO:0000313" key="2">
    <source>
        <dbReference type="Proteomes" id="UP001152300"/>
    </source>
</evidence>
<comment type="caution">
    <text evidence="1">The sequence shown here is derived from an EMBL/GenBank/DDBJ whole genome shotgun (WGS) entry which is preliminary data.</text>
</comment>
<sequence length="82" mass="9152">MSLRTLFIPISQIGTFLLHERDDDRSIVSVTSSQFVLELQVLLPAPPSITPIAIVPTYTIMLNAITTTFTSEILLHDLTRKV</sequence>
<dbReference type="AlphaFoldDB" id="A0A9X0DLI4"/>
<evidence type="ECO:0000313" key="1">
    <source>
        <dbReference type="EMBL" id="KAJ8066675.1"/>
    </source>
</evidence>
<gene>
    <name evidence="1" type="ORF">OCU04_005718</name>
</gene>